<dbReference type="AlphaFoldDB" id="A0A192CCA7"/>
<proteinExistence type="predicted"/>
<accession>A0A192CCA7</accession>
<protein>
    <submittedName>
        <fullName evidence="1">Uncharacterized protein</fullName>
    </submittedName>
</protein>
<organism evidence="1 2">
    <name type="scientific">Escherichia coli O25b:H4</name>
    <dbReference type="NCBI Taxonomy" id="941280"/>
    <lineage>
        <taxon>Bacteria</taxon>
        <taxon>Pseudomonadati</taxon>
        <taxon>Pseudomonadota</taxon>
        <taxon>Gammaproteobacteria</taxon>
        <taxon>Enterobacterales</taxon>
        <taxon>Enterobacteriaceae</taxon>
        <taxon>Escherichia</taxon>
    </lineage>
</organism>
<sequence length="77" mass="9599">MFRHYYSSKNQKRVICPKRQCVNSQKEKYSSLSYKLSFVDVRNSYEYWQLKAHKHKKRLIFYCFVLTRNERNRIKIS</sequence>
<evidence type="ECO:0000313" key="2">
    <source>
        <dbReference type="Proteomes" id="UP000183316"/>
    </source>
</evidence>
<dbReference type="Proteomes" id="UP000183316">
    <property type="component" value="Chromosome"/>
</dbReference>
<reference evidence="1 2" key="1">
    <citation type="submission" date="2016-03" db="EMBL/GenBank/DDBJ databases">
        <title>Genome Sequence and Comparative Pathogenic Determinants of Uropathogenic Escherichia coli O25b:H4, a Clinical Isolate from Saudi Arabia.</title>
        <authorList>
            <person name="Alyamani E.A.J."/>
            <person name="Khiyami M.A."/>
            <person name="Booq R.Y."/>
            <person name="Bahwerth F.S."/>
            <person name="Vaisvil B."/>
            <person name="Schmitt D.P."/>
            <person name="Kapatral V."/>
        </authorList>
    </citation>
    <scope>NUCLEOTIDE SEQUENCE [LARGE SCALE GENOMIC DNA]</scope>
    <source>
        <strain evidence="1 2">O25b:H4</strain>
    </source>
</reference>
<evidence type="ECO:0000313" key="1">
    <source>
        <dbReference type="EMBL" id="ANK03743.1"/>
    </source>
</evidence>
<name>A0A192CCA7_ECO25</name>
<gene>
    <name evidence="1" type="ORF">WLH_02482</name>
</gene>
<dbReference type="EMBL" id="CP015085">
    <property type="protein sequence ID" value="ANK03743.1"/>
    <property type="molecule type" value="Genomic_DNA"/>
</dbReference>